<protein>
    <submittedName>
        <fullName evidence="1">Uncharacterized protein</fullName>
    </submittedName>
</protein>
<proteinExistence type="predicted"/>
<accession>A0ABP8J9D1</accession>
<gene>
    <name evidence="1" type="ORF">GCM10023167_11060</name>
</gene>
<evidence type="ECO:0000313" key="1">
    <source>
        <dbReference type="EMBL" id="GAA4387286.1"/>
    </source>
</evidence>
<organism evidence="1 2">
    <name type="scientific">Brevibacterium pityocampae</name>
    <dbReference type="NCBI Taxonomy" id="506594"/>
    <lineage>
        <taxon>Bacteria</taxon>
        <taxon>Bacillati</taxon>
        <taxon>Actinomycetota</taxon>
        <taxon>Actinomycetes</taxon>
        <taxon>Micrococcales</taxon>
        <taxon>Brevibacteriaceae</taxon>
        <taxon>Brevibacterium</taxon>
    </lineage>
</organism>
<dbReference type="PROSITE" id="PS51257">
    <property type="entry name" value="PROKAR_LIPOPROTEIN"/>
    <property type="match status" value="1"/>
</dbReference>
<name>A0ABP8J9D1_9MICO</name>
<dbReference type="RefSeq" id="WP_295690038.1">
    <property type="nucleotide sequence ID" value="NZ_BAABGL010000004.1"/>
</dbReference>
<dbReference type="EMBL" id="BAABGL010000004">
    <property type="protein sequence ID" value="GAA4387286.1"/>
    <property type="molecule type" value="Genomic_DNA"/>
</dbReference>
<sequence>MKRIIVALGLLVTLLVASGCSVIERFGQGISDPRPRSSIGALVDEIRTLPGITSATETSPGTVEADLRTDASADELGDTAGELFDLVNDFRYPGGTPAVTATSGKFTASVPEALPNTLYDPPPTAPALSALPYLHTLPDVASGHLPGGWGMLGGMHPGPLRPSSRIVLELDPGTDMAAWTESVAARTRPYELDVHRPRTADEPADPTPQDLRGEMDRPSAIEYVLDLADPGTLPVLRDTHSALTGTDQLLTRAEISPSRRDTALSIQVPAPTDIVPAFEHLENELGPIGYGEGTEVDMITDDGLATSEPDEGFEDLFVVIEPIVERGGTVTGLGGDGTAAGSTVSVGVPDADALRDIVDYAASEDWPLSPDTTLKIGTDPHWSTSATAVAQWPAQVPLLAALWEAGWDASTVDDLRGLSGDGTPSTFDLGITVAARDRTTAHTQAEREEIVRLLRQRDWDGTASIRISIGDDELRFYSTADGVATDLSYEKYSEQPARWEKDFIALWDATAG</sequence>
<evidence type="ECO:0000313" key="2">
    <source>
        <dbReference type="Proteomes" id="UP001500642"/>
    </source>
</evidence>
<dbReference type="Proteomes" id="UP001500642">
    <property type="component" value="Unassembled WGS sequence"/>
</dbReference>
<reference evidence="2" key="1">
    <citation type="journal article" date="2019" name="Int. J. Syst. Evol. Microbiol.">
        <title>The Global Catalogue of Microorganisms (GCM) 10K type strain sequencing project: providing services to taxonomists for standard genome sequencing and annotation.</title>
        <authorList>
            <consortium name="The Broad Institute Genomics Platform"/>
            <consortium name="The Broad Institute Genome Sequencing Center for Infectious Disease"/>
            <person name="Wu L."/>
            <person name="Ma J."/>
        </authorList>
    </citation>
    <scope>NUCLEOTIDE SEQUENCE [LARGE SCALE GENOMIC DNA]</scope>
    <source>
        <strain evidence="2">JCM 17808</strain>
    </source>
</reference>
<comment type="caution">
    <text evidence="1">The sequence shown here is derived from an EMBL/GenBank/DDBJ whole genome shotgun (WGS) entry which is preliminary data.</text>
</comment>
<keyword evidence="2" id="KW-1185">Reference proteome</keyword>